<protein>
    <submittedName>
        <fullName evidence="4">Kelch domain-containing protein 10</fullName>
    </submittedName>
</protein>
<dbReference type="Proteomes" id="UP000278627">
    <property type="component" value="Unassembled WGS sequence"/>
</dbReference>
<dbReference type="STRING" id="6280.A0A0N4TPW6"/>
<dbReference type="Gene3D" id="2.120.10.80">
    <property type="entry name" value="Kelch-type beta propeller"/>
    <property type="match status" value="2"/>
</dbReference>
<dbReference type="Pfam" id="PF01344">
    <property type="entry name" value="Kelch_1"/>
    <property type="match status" value="1"/>
</dbReference>
<dbReference type="InterPro" id="IPR052637">
    <property type="entry name" value="KLHDC3-like"/>
</dbReference>
<accession>A0A0N4TPW6</accession>
<proteinExistence type="predicted"/>
<keyword evidence="3" id="KW-1185">Reference proteome</keyword>
<dbReference type="AlphaFoldDB" id="A0A0N4TPW6"/>
<dbReference type="InterPro" id="IPR015915">
    <property type="entry name" value="Kelch-typ_b-propeller"/>
</dbReference>
<reference evidence="2 3" key="2">
    <citation type="submission" date="2018-11" db="EMBL/GenBank/DDBJ databases">
        <authorList>
            <consortium name="Pathogen Informatics"/>
        </authorList>
    </citation>
    <scope>NUCLEOTIDE SEQUENCE [LARGE SCALE GENOMIC DNA]</scope>
</reference>
<evidence type="ECO:0000313" key="2">
    <source>
        <dbReference type="EMBL" id="VDN91757.1"/>
    </source>
</evidence>
<dbReference type="PANTHER" id="PTHR46461">
    <property type="entry name" value="KELCH DOMAIN-CONTAINING PROTEIN 3"/>
    <property type="match status" value="1"/>
</dbReference>
<reference evidence="4" key="1">
    <citation type="submission" date="2017-02" db="UniProtKB">
        <authorList>
            <consortium name="WormBaseParasite"/>
        </authorList>
    </citation>
    <scope>IDENTIFICATION</scope>
</reference>
<evidence type="ECO:0000313" key="3">
    <source>
        <dbReference type="Proteomes" id="UP000278627"/>
    </source>
</evidence>
<name>A0A0N4TPW6_BRUPA</name>
<dbReference type="SUPFAM" id="SSF117281">
    <property type="entry name" value="Kelch motif"/>
    <property type="match status" value="1"/>
</dbReference>
<dbReference type="WBParaSite" id="BPAG_0001060901-mRNA-1">
    <property type="protein sequence ID" value="BPAG_0001060901-mRNA-1"/>
    <property type="gene ID" value="BPAG_0001060901"/>
</dbReference>
<dbReference type="EMBL" id="UZAD01013192">
    <property type="protein sequence ID" value="VDN91757.1"/>
    <property type="molecule type" value="Genomic_DNA"/>
</dbReference>
<dbReference type="Pfam" id="PF24681">
    <property type="entry name" value="Kelch_KLHDC2_KLHL20_DRC7"/>
    <property type="match status" value="1"/>
</dbReference>
<dbReference type="PANTHER" id="PTHR46461:SF1">
    <property type="entry name" value="KELCH DOMAIN-CONTAINING PROTEIN 3"/>
    <property type="match status" value="1"/>
</dbReference>
<keyword evidence="1" id="KW-0880">Kelch repeat</keyword>
<dbReference type="GO" id="GO:0005737">
    <property type="term" value="C:cytoplasm"/>
    <property type="evidence" value="ECO:0007669"/>
    <property type="project" value="TreeGrafter"/>
</dbReference>
<organism evidence="4">
    <name type="scientific">Brugia pahangi</name>
    <name type="common">Filarial nematode worm</name>
    <dbReference type="NCBI Taxonomy" id="6280"/>
    <lineage>
        <taxon>Eukaryota</taxon>
        <taxon>Metazoa</taxon>
        <taxon>Ecdysozoa</taxon>
        <taxon>Nematoda</taxon>
        <taxon>Chromadorea</taxon>
        <taxon>Rhabditida</taxon>
        <taxon>Spirurina</taxon>
        <taxon>Spiruromorpha</taxon>
        <taxon>Filarioidea</taxon>
        <taxon>Onchocercidae</taxon>
        <taxon>Brugia</taxon>
    </lineage>
</organism>
<sequence>MACWIVTLQGGPKRATQAAVALNDKIYAFGSCWCTEPAETFGVHVLNTIDYRWQRVPTRLFQPNPSQQFIDDSGQIYEPYGESPVHRVGHSVVEYKGKIYLWGGFCHEIGVLCSKMYCFDPEERTWSVIPCASSEATGREKHTAVVFNDMMIVLHNNVWIYNFKRRIWFNMIVYGDIPRARMNHTACVIDDKMYVFGGVDFLHQELYLNVLDLRHCYWETPDVTGERPYGLVDACCWVYKKQMYIFAGCRHEDDRYIPGLFRYDPEISVWRKMHPFGLKGPSGRQRHCGVIVGDCAYVFCGLAQLISYNEMLGFGCLLEMCDLNVLNFNWKLKDLAAIAVLRYQLPRTSYNLPLELRIHLDMMTTPNHVL</sequence>
<dbReference type="InterPro" id="IPR006652">
    <property type="entry name" value="Kelch_1"/>
</dbReference>
<evidence type="ECO:0000256" key="1">
    <source>
        <dbReference type="ARBA" id="ARBA00022441"/>
    </source>
</evidence>
<dbReference type="GO" id="GO:0003682">
    <property type="term" value="F:chromatin binding"/>
    <property type="evidence" value="ECO:0007669"/>
    <property type="project" value="InterPro"/>
</dbReference>
<gene>
    <name evidence="2" type="ORF">BPAG_LOCUS10571</name>
</gene>
<evidence type="ECO:0000313" key="4">
    <source>
        <dbReference type="WBParaSite" id="BPAG_0001060901-mRNA-1"/>
    </source>
</evidence>